<dbReference type="Proteomes" id="UP001597094">
    <property type="component" value="Unassembled WGS sequence"/>
</dbReference>
<protein>
    <recommendedName>
        <fullName evidence="3">STAS/SEC14 domain-containing protein</fullName>
    </recommendedName>
</protein>
<dbReference type="RefSeq" id="WP_377528085.1">
    <property type="nucleotide sequence ID" value="NZ_JBHTLD010000110.1"/>
</dbReference>
<comment type="caution">
    <text evidence="1">The sequence shown here is derived from an EMBL/GenBank/DDBJ whole genome shotgun (WGS) entry which is preliminary data.</text>
</comment>
<proteinExistence type="predicted"/>
<reference evidence="2" key="1">
    <citation type="journal article" date="2019" name="Int. J. Syst. Evol. Microbiol.">
        <title>The Global Catalogue of Microorganisms (GCM) 10K type strain sequencing project: providing services to taxonomists for standard genome sequencing and annotation.</title>
        <authorList>
            <consortium name="The Broad Institute Genomics Platform"/>
            <consortium name="The Broad Institute Genome Sequencing Center for Infectious Disease"/>
            <person name="Wu L."/>
            <person name="Ma J."/>
        </authorList>
    </citation>
    <scope>NUCLEOTIDE SEQUENCE [LARGE SCALE GENOMIC DNA]</scope>
    <source>
        <strain evidence="2">JCM 31319</strain>
    </source>
</reference>
<evidence type="ECO:0000313" key="2">
    <source>
        <dbReference type="Proteomes" id="UP001597094"/>
    </source>
</evidence>
<gene>
    <name evidence="1" type="ORF">ACFQ2O_12535</name>
</gene>
<organism evidence="1 2">
    <name type="scientific">Pontibacter rugosus</name>
    <dbReference type="NCBI Taxonomy" id="1745966"/>
    <lineage>
        <taxon>Bacteria</taxon>
        <taxon>Pseudomonadati</taxon>
        <taxon>Bacteroidota</taxon>
        <taxon>Cytophagia</taxon>
        <taxon>Cytophagales</taxon>
        <taxon>Hymenobacteraceae</taxon>
        <taxon>Pontibacter</taxon>
    </lineage>
</organism>
<keyword evidence="2" id="KW-1185">Reference proteome</keyword>
<dbReference type="EMBL" id="JBHTLD010000110">
    <property type="protein sequence ID" value="MFD1187034.1"/>
    <property type="molecule type" value="Genomic_DNA"/>
</dbReference>
<evidence type="ECO:0000313" key="1">
    <source>
        <dbReference type="EMBL" id="MFD1187034.1"/>
    </source>
</evidence>
<sequence>MIELKSATGKTYLTIQLDQKNKWLYNNWTGYVSTDNVRQGAISFLELLEESDCSYSLTDNRELVGPWEKSLTWIRTDWIPAAKKAGLRYHAHVVNQDSFAEAAANKMITYTGDAFEMRVFTKLTDAQDWLQKKMLVAV</sequence>
<name>A0ABW3SQC7_9BACT</name>
<evidence type="ECO:0008006" key="3">
    <source>
        <dbReference type="Google" id="ProtNLM"/>
    </source>
</evidence>
<accession>A0ABW3SQC7</accession>